<feature type="compositionally biased region" description="Polar residues" evidence="1">
    <location>
        <begin position="183"/>
        <end position="202"/>
    </location>
</feature>
<evidence type="ECO:0000256" key="1">
    <source>
        <dbReference type="SAM" id="MobiDB-lite"/>
    </source>
</evidence>
<reference evidence="2" key="2">
    <citation type="submission" date="2018-05" db="EMBL/GenBank/DDBJ databases">
        <title>OpunRS2 (Oryza punctata Reference Sequence Version 2).</title>
        <authorList>
            <person name="Zhang J."/>
            <person name="Kudrna D."/>
            <person name="Lee S."/>
            <person name="Talag J."/>
            <person name="Welchert J."/>
            <person name="Wing R.A."/>
        </authorList>
    </citation>
    <scope>NUCLEOTIDE SEQUENCE [LARGE SCALE GENOMIC DNA]</scope>
</reference>
<accession>A0A0E0JJA8</accession>
<evidence type="ECO:0000313" key="2">
    <source>
        <dbReference type="EnsemblPlants" id="OPUNC01G17610.1"/>
    </source>
</evidence>
<evidence type="ECO:0000313" key="3">
    <source>
        <dbReference type="Proteomes" id="UP000026962"/>
    </source>
</evidence>
<organism evidence="2">
    <name type="scientific">Oryza punctata</name>
    <name type="common">Red rice</name>
    <dbReference type="NCBI Taxonomy" id="4537"/>
    <lineage>
        <taxon>Eukaryota</taxon>
        <taxon>Viridiplantae</taxon>
        <taxon>Streptophyta</taxon>
        <taxon>Embryophyta</taxon>
        <taxon>Tracheophyta</taxon>
        <taxon>Spermatophyta</taxon>
        <taxon>Magnoliopsida</taxon>
        <taxon>Liliopsida</taxon>
        <taxon>Poales</taxon>
        <taxon>Poaceae</taxon>
        <taxon>BOP clade</taxon>
        <taxon>Oryzoideae</taxon>
        <taxon>Oryzeae</taxon>
        <taxon>Oryzinae</taxon>
        <taxon>Oryza</taxon>
    </lineage>
</organism>
<sequence length="202" mass="22050">MESCLKLIAKRLKLTLKIYGERWLHATGRRGKTSSNNRNSHSLSIPHLSTTFEKTFSSTFEKTLHTHMNELENRLNSRLLGSASTSYNSERLHDVPSSYNLPSVPIQQDWLMRSTYSSLNMVDPKLIPLAQYACQTATASPVSPVVTAGQTVATSPVKPDVVAGPIDGAMQVRPQLASLLGSAPTSAVPSNPMTTTRLKTKS</sequence>
<keyword evidence="3" id="KW-1185">Reference proteome</keyword>
<dbReference type="EnsemblPlants" id="OPUNC01G17610.1">
    <property type="protein sequence ID" value="OPUNC01G17610.1"/>
    <property type="gene ID" value="OPUNC01G17610"/>
</dbReference>
<protein>
    <submittedName>
        <fullName evidence="2">Uncharacterized protein</fullName>
    </submittedName>
</protein>
<feature type="region of interest" description="Disordered" evidence="1">
    <location>
        <begin position="182"/>
        <end position="202"/>
    </location>
</feature>
<dbReference type="AlphaFoldDB" id="A0A0E0JJA8"/>
<name>A0A0E0JJA8_ORYPU</name>
<dbReference type="Proteomes" id="UP000026962">
    <property type="component" value="Chromosome 1"/>
</dbReference>
<reference evidence="2" key="1">
    <citation type="submission" date="2015-04" db="UniProtKB">
        <authorList>
            <consortium name="EnsemblPlants"/>
        </authorList>
    </citation>
    <scope>IDENTIFICATION</scope>
</reference>
<proteinExistence type="predicted"/>
<dbReference type="Gramene" id="OPUNC01G17610.1">
    <property type="protein sequence ID" value="OPUNC01G17610.1"/>
    <property type="gene ID" value="OPUNC01G17610"/>
</dbReference>
<dbReference type="HOGENOM" id="CLU_1638103_0_0_1"/>